<dbReference type="PRINTS" id="PR00455">
    <property type="entry name" value="HTHTETR"/>
</dbReference>
<feature type="domain" description="HTH tetR-type" evidence="5">
    <location>
        <begin position="1"/>
        <end position="60"/>
    </location>
</feature>
<organism evidence="6 7">
    <name type="scientific">Sinomonas flava</name>
    <dbReference type="NCBI Taxonomy" id="496857"/>
    <lineage>
        <taxon>Bacteria</taxon>
        <taxon>Bacillati</taxon>
        <taxon>Actinomycetota</taxon>
        <taxon>Actinomycetes</taxon>
        <taxon>Micrococcales</taxon>
        <taxon>Micrococcaceae</taxon>
        <taxon>Sinomonas</taxon>
    </lineage>
</organism>
<proteinExistence type="predicted"/>
<dbReference type="Gene3D" id="1.10.357.10">
    <property type="entry name" value="Tetracycline Repressor, domain 2"/>
    <property type="match status" value="1"/>
</dbReference>
<keyword evidence="1" id="KW-0805">Transcription regulation</keyword>
<dbReference type="PROSITE" id="PS50977">
    <property type="entry name" value="HTH_TETR_2"/>
    <property type="match status" value="1"/>
</dbReference>
<name>A0ABN3BQ93_9MICC</name>
<dbReference type="PANTHER" id="PTHR30055:SF234">
    <property type="entry name" value="HTH-TYPE TRANSCRIPTIONAL REGULATOR BETI"/>
    <property type="match status" value="1"/>
</dbReference>
<dbReference type="EMBL" id="BAAAQW010000003">
    <property type="protein sequence ID" value="GAA2198734.1"/>
    <property type="molecule type" value="Genomic_DNA"/>
</dbReference>
<evidence type="ECO:0000259" key="5">
    <source>
        <dbReference type="PROSITE" id="PS50977"/>
    </source>
</evidence>
<evidence type="ECO:0000256" key="2">
    <source>
        <dbReference type="ARBA" id="ARBA00023125"/>
    </source>
</evidence>
<dbReference type="InterPro" id="IPR009057">
    <property type="entry name" value="Homeodomain-like_sf"/>
</dbReference>
<comment type="caution">
    <text evidence="6">The sequence shown here is derived from an EMBL/GenBank/DDBJ whole genome shotgun (WGS) entry which is preliminary data.</text>
</comment>
<evidence type="ECO:0000256" key="1">
    <source>
        <dbReference type="ARBA" id="ARBA00023015"/>
    </source>
</evidence>
<keyword evidence="2 4" id="KW-0238">DNA-binding</keyword>
<dbReference type="InterPro" id="IPR001647">
    <property type="entry name" value="HTH_TetR"/>
</dbReference>
<evidence type="ECO:0000256" key="4">
    <source>
        <dbReference type="PROSITE-ProRule" id="PRU00335"/>
    </source>
</evidence>
<dbReference type="Pfam" id="PF00440">
    <property type="entry name" value="TetR_N"/>
    <property type="match status" value="1"/>
</dbReference>
<evidence type="ECO:0000313" key="7">
    <source>
        <dbReference type="Proteomes" id="UP001500432"/>
    </source>
</evidence>
<dbReference type="InterPro" id="IPR050109">
    <property type="entry name" value="HTH-type_TetR-like_transc_reg"/>
</dbReference>
<evidence type="ECO:0000313" key="6">
    <source>
        <dbReference type="EMBL" id="GAA2198734.1"/>
    </source>
</evidence>
<keyword evidence="3" id="KW-0804">Transcription</keyword>
<keyword evidence="7" id="KW-1185">Reference proteome</keyword>
<reference evidence="6 7" key="1">
    <citation type="journal article" date="2019" name="Int. J. Syst. Evol. Microbiol.">
        <title>The Global Catalogue of Microorganisms (GCM) 10K type strain sequencing project: providing services to taxonomists for standard genome sequencing and annotation.</title>
        <authorList>
            <consortium name="The Broad Institute Genomics Platform"/>
            <consortium name="The Broad Institute Genome Sequencing Center for Infectious Disease"/>
            <person name="Wu L."/>
            <person name="Ma J."/>
        </authorList>
    </citation>
    <scope>NUCLEOTIDE SEQUENCE [LARGE SCALE GENOMIC DNA]</scope>
    <source>
        <strain evidence="6 7">JCM 16034</strain>
    </source>
</reference>
<feature type="DNA-binding region" description="H-T-H motif" evidence="4">
    <location>
        <begin position="23"/>
        <end position="42"/>
    </location>
</feature>
<dbReference type="RefSeq" id="WP_344298811.1">
    <property type="nucleotide sequence ID" value="NZ_BAAAQW010000003.1"/>
</dbReference>
<dbReference type="SUPFAM" id="SSF46689">
    <property type="entry name" value="Homeodomain-like"/>
    <property type="match status" value="1"/>
</dbReference>
<dbReference type="Proteomes" id="UP001500432">
    <property type="component" value="Unassembled WGS sequence"/>
</dbReference>
<dbReference type="PANTHER" id="PTHR30055">
    <property type="entry name" value="HTH-TYPE TRANSCRIPTIONAL REGULATOR RUTR"/>
    <property type="match status" value="1"/>
</dbReference>
<evidence type="ECO:0000256" key="3">
    <source>
        <dbReference type="ARBA" id="ARBA00023163"/>
    </source>
</evidence>
<gene>
    <name evidence="6" type="ORF">GCM10009849_12550</name>
</gene>
<sequence length="193" mass="21262">MVRDHIVEAAYELFSRQGLRGVSVDDLIAASGVAISTFYRHFRSKDDLVLAYLRHRFTERQAAISAALHDRDDLENLVLTVFDVFDGWFRQRSPEVVGLLQVLIEMGPEHPLGQASAAYLSQTRMGLQAAAAAAGLRDPEGFAWSCHAIIQGSIVADREGDADAAEHGRRLAELLMRQHRAAEPDPQGQDLAS</sequence>
<protein>
    <submittedName>
        <fullName evidence="6">TetR family transcriptional regulator</fullName>
    </submittedName>
</protein>
<accession>A0ABN3BQ93</accession>